<accession>A0A174A1V3</accession>
<reference evidence="1 2" key="1">
    <citation type="submission" date="2015-09" db="EMBL/GenBank/DDBJ databases">
        <authorList>
            <consortium name="Pathogen Informatics"/>
        </authorList>
    </citation>
    <scope>NUCLEOTIDE SEQUENCE [LARGE SCALE GENOMIC DNA]</scope>
    <source>
        <strain evidence="1 2">2789STDY5608849</strain>
    </source>
</reference>
<dbReference type="AlphaFoldDB" id="A0A174A1V3"/>
<sequence length="206" mass="24663">MMKAWQHFKTITTHKIWVMRYCFKIGLYWQGLTHDLSKYSPTEFLVGMKYYQGDRSPNNAEREDTGMSKSWMHHKGRNKHHFEYWIDYGINCDTIIKGVPMPRRYVAEMIMDRISASRVYLGDAYTDQAPYQYLKKGIGHLWFVHPETLSQLEFLLRMLSERGEYDTLYYIRYHFLKGDPVPRMHCPQECTVYEEAIRKKVSPSTH</sequence>
<evidence type="ECO:0008006" key="3">
    <source>
        <dbReference type="Google" id="ProtNLM"/>
    </source>
</evidence>
<organism evidence="1 2">
    <name type="scientific">Fusicatenibacter saccharivorans</name>
    <dbReference type="NCBI Taxonomy" id="1150298"/>
    <lineage>
        <taxon>Bacteria</taxon>
        <taxon>Bacillati</taxon>
        <taxon>Bacillota</taxon>
        <taxon>Clostridia</taxon>
        <taxon>Lachnospirales</taxon>
        <taxon>Lachnospiraceae</taxon>
        <taxon>Fusicatenibacter</taxon>
    </lineage>
</organism>
<name>A0A174A1V3_9FIRM</name>
<dbReference type="Pfam" id="PF18907">
    <property type="entry name" value="DUF5662"/>
    <property type="match status" value="1"/>
</dbReference>
<dbReference type="InterPro" id="IPR043721">
    <property type="entry name" value="DUF5662"/>
</dbReference>
<dbReference type="Proteomes" id="UP000095706">
    <property type="component" value="Unassembled WGS sequence"/>
</dbReference>
<evidence type="ECO:0000313" key="1">
    <source>
        <dbReference type="EMBL" id="CUN82571.1"/>
    </source>
</evidence>
<dbReference type="EMBL" id="CYYV01000003">
    <property type="protein sequence ID" value="CUN82571.1"/>
    <property type="molecule type" value="Genomic_DNA"/>
</dbReference>
<evidence type="ECO:0000313" key="2">
    <source>
        <dbReference type="Proteomes" id="UP000095706"/>
    </source>
</evidence>
<protein>
    <recommendedName>
        <fullName evidence="3">Catalase</fullName>
    </recommendedName>
</protein>
<gene>
    <name evidence="1" type="ORF">ERS852406_00758</name>
</gene>
<proteinExistence type="predicted"/>